<feature type="domain" description="AAA ATPase AAA+ lid" evidence="6">
    <location>
        <begin position="127"/>
        <end position="163"/>
    </location>
</feature>
<gene>
    <name evidence="7 8" type="primary">LOC122148618</name>
</gene>
<keyword evidence="4" id="KW-0472">Membrane</keyword>
<dbReference type="RefSeq" id="XP_042631611.1">
    <property type="nucleotide sequence ID" value="XM_042775677.1"/>
</dbReference>
<dbReference type="PANTHER" id="PTHR23077">
    <property type="entry name" value="AAA-FAMILY ATPASE"/>
    <property type="match status" value="1"/>
</dbReference>
<keyword evidence="4" id="KW-0812">Transmembrane</keyword>
<sequence>MHGGFLQLLKKRKELIPLIGIVGCAALGATAASIYFLLTKPDVILNKTRNPEPWETLDPSTPQKMELQEVCNKDVLIVAATNRPEVLDSALLRPGRLDQIVYVPPPDLEARVAVLRVCTESVPLHPDVCLQDLAAQTELFSGADLQNLCREAALLALREDGLEVSCVTQKYFLKALRSLSPSLSPEQLQQHFQLFQS</sequence>
<keyword evidence="1 3" id="KW-0547">Nucleotide-binding</keyword>
<dbReference type="GO" id="GO:0005634">
    <property type="term" value="C:nucleus"/>
    <property type="evidence" value="ECO:0007669"/>
    <property type="project" value="TreeGrafter"/>
</dbReference>
<dbReference type="GO" id="GO:0034098">
    <property type="term" value="C:VCP-NPL4-UFD1 AAA ATPase complex"/>
    <property type="evidence" value="ECO:0007669"/>
    <property type="project" value="TreeGrafter"/>
</dbReference>
<dbReference type="PANTHER" id="PTHR23077:SF194">
    <property type="entry name" value="ATPASE FAMILY GENE 2 PROTEIN HOMOLOG B"/>
    <property type="match status" value="1"/>
</dbReference>
<dbReference type="InterPro" id="IPR041569">
    <property type="entry name" value="AAA_lid_3"/>
</dbReference>
<dbReference type="Pfam" id="PF00004">
    <property type="entry name" value="AAA"/>
    <property type="match status" value="1"/>
</dbReference>
<organism evidence="7">
    <name type="scientific">Cyprinus carpio</name>
    <name type="common">Common carp</name>
    <dbReference type="NCBI Taxonomy" id="7962"/>
    <lineage>
        <taxon>Eukaryota</taxon>
        <taxon>Metazoa</taxon>
        <taxon>Chordata</taxon>
        <taxon>Craniata</taxon>
        <taxon>Vertebrata</taxon>
        <taxon>Euteleostomi</taxon>
        <taxon>Actinopterygii</taxon>
        <taxon>Neopterygii</taxon>
        <taxon>Teleostei</taxon>
        <taxon>Ostariophysi</taxon>
        <taxon>Cypriniformes</taxon>
        <taxon>Cyprinidae</taxon>
        <taxon>Cyprininae</taxon>
        <taxon>Cyprinus</taxon>
    </lineage>
</organism>
<dbReference type="Pfam" id="PF17862">
    <property type="entry name" value="AAA_lid_3"/>
    <property type="match status" value="1"/>
</dbReference>
<comment type="similarity">
    <text evidence="3">Belongs to the AAA ATPase family.</text>
</comment>
<dbReference type="GO" id="GO:0005829">
    <property type="term" value="C:cytosol"/>
    <property type="evidence" value="ECO:0007669"/>
    <property type="project" value="TreeGrafter"/>
</dbReference>
<dbReference type="GO" id="GO:0016887">
    <property type="term" value="F:ATP hydrolysis activity"/>
    <property type="evidence" value="ECO:0007669"/>
    <property type="project" value="InterPro"/>
</dbReference>
<dbReference type="AlphaFoldDB" id="A0A9Q9Z567"/>
<dbReference type="PROSITE" id="PS00674">
    <property type="entry name" value="AAA"/>
    <property type="match status" value="1"/>
</dbReference>
<feature type="transmembrane region" description="Helical" evidence="4">
    <location>
        <begin position="15"/>
        <end position="38"/>
    </location>
</feature>
<keyword evidence="2 3" id="KW-0067">ATP-binding</keyword>
<dbReference type="GO" id="GO:0097352">
    <property type="term" value="P:autophagosome maturation"/>
    <property type="evidence" value="ECO:0007669"/>
    <property type="project" value="TreeGrafter"/>
</dbReference>
<dbReference type="KEGG" id="ccar:122148618"/>
<evidence type="ECO:0000256" key="1">
    <source>
        <dbReference type="ARBA" id="ARBA00022741"/>
    </source>
</evidence>
<evidence type="ECO:0000259" key="6">
    <source>
        <dbReference type="Pfam" id="PF17862"/>
    </source>
</evidence>
<accession>A0A9Q9Z567</accession>
<dbReference type="GO" id="GO:0031593">
    <property type="term" value="F:polyubiquitin modification-dependent protein binding"/>
    <property type="evidence" value="ECO:0007669"/>
    <property type="project" value="TreeGrafter"/>
</dbReference>
<dbReference type="InterPro" id="IPR050168">
    <property type="entry name" value="AAA_ATPase_domain"/>
</dbReference>
<name>A0A9Q9Z567_CYPCA</name>
<dbReference type="GeneID" id="122148618"/>
<evidence type="ECO:0000256" key="4">
    <source>
        <dbReference type="SAM" id="Phobius"/>
    </source>
</evidence>
<dbReference type="Pfam" id="PF06522">
    <property type="entry name" value="B12D"/>
    <property type="match status" value="1"/>
</dbReference>
<evidence type="ECO:0000256" key="3">
    <source>
        <dbReference type="RuleBase" id="RU003651"/>
    </source>
</evidence>
<protein>
    <submittedName>
        <fullName evidence="7 8">Spermatogenesis-associated protein 5-like protein 1 isoform X1</fullName>
    </submittedName>
</protein>
<evidence type="ECO:0000256" key="2">
    <source>
        <dbReference type="ARBA" id="ARBA00022840"/>
    </source>
</evidence>
<dbReference type="InterPro" id="IPR010530">
    <property type="entry name" value="B12D"/>
</dbReference>
<dbReference type="InterPro" id="IPR003959">
    <property type="entry name" value="ATPase_AAA_core"/>
</dbReference>
<dbReference type="RefSeq" id="XP_042631610.1">
    <property type="nucleotide sequence ID" value="XM_042775676.1"/>
</dbReference>
<dbReference type="FunFam" id="1.10.8.60:FF:000038">
    <property type="entry name" value="spermatogenesis-associated protein 5-like protein 1"/>
    <property type="match status" value="1"/>
</dbReference>
<reference evidence="7 8" key="1">
    <citation type="submission" date="2025-04" db="UniProtKB">
        <authorList>
            <consortium name="RefSeq"/>
        </authorList>
    </citation>
    <scope>IDENTIFICATION</scope>
    <source>
        <tissue evidence="7 8">Muscle</tissue>
    </source>
</reference>
<evidence type="ECO:0000313" key="8">
    <source>
        <dbReference type="RefSeq" id="XP_042631611.1"/>
    </source>
</evidence>
<dbReference type="GO" id="GO:0051228">
    <property type="term" value="P:mitotic spindle disassembly"/>
    <property type="evidence" value="ECO:0007669"/>
    <property type="project" value="TreeGrafter"/>
</dbReference>
<proteinExistence type="inferred from homology"/>
<feature type="domain" description="ATPase AAA-type core" evidence="5">
    <location>
        <begin position="70"/>
        <end position="104"/>
    </location>
</feature>
<dbReference type="Proteomes" id="UP001155660">
    <property type="component" value="Chromosome A18"/>
</dbReference>
<evidence type="ECO:0000259" key="5">
    <source>
        <dbReference type="Pfam" id="PF00004"/>
    </source>
</evidence>
<evidence type="ECO:0000313" key="7">
    <source>
        <dbReference type="RefSeq" id="XP_042631610.1"/>
    </source>
</evidence>
<keyword evidence="4" id="KW-1133">Transmembrane helix</keyword>
<dbReference type="InterPro" id="IPR003960">
    <property type="entry name" value="ATPase_AAA_CS"/>
</dbReference>
<dbReference type="OrthoDB" id="5511684at2759"/>
<dbReference type="GO" id="GO:0030970">
    <property type="term" value="P:retrograde protein transport, ER to cytosol"/>
    <property type="evidence" value="ECO:0007669"/>
    <property type="project" value="TreeGrafter"/>
</dbReference>
<dbReference type="GO" id="GO:0005524">
    <property type="term" value="F:ATP binding"/>
    <property type="evidence" value="ECO:0007669"/>
    <property type="project" value="UniProtKB-KW"/>
</dbReference>